<dbReference type="Proteomes" id="UP001165121">
    <property type="component" value="Unassembled WGS sequence"/>
</dbReference>
<reference evidence="2" key="1">
    <citation type="submission" date="2023-04" db="EMBL/GenBank/DDBJ databases">
        <title>Phytophthora fragariaefolia NBRC 109709.</title>
        <authorList>
            <person name="Ichikawa N."/>
            <person name="Sato H."/>
            <person name="Tonouchi N."/>
        </authorList>
    </citation>
    <scope>NUCLEOTIDE SEQUENCE</scope>
    <source>
        <strain evidence="2">NBRC 109709</strain>
    </source>
</reference>
<gene>
    <name evidence="2" type="ORF">Pfra01_002027500</name>
</gene>
<feature type="coiled-coil region" evidence="1">
    <location>
        <begin position="92"/>
        <end position="126"/>
    </location>
</feature>
<dbReference type="Gene3D" id="1.10.418.10">
    <property type="entry name" value="Calponin-like domain"/>
    <property type="match status" value="1"/>
</dbReference>
<dbReference type="OrthoDB" id="63887at2759"/>
<keyword evidence="1" id="KW-0175">Coiled coil</keyword>
<evidence type="ECO:0000256" key="1">
    <source>
        <dbReference type="SAM" id="Coils"/>
    </source>
</evidence>
<proteinExistence type="predicted"/>
<protein>
    <submittedName>
        <fullName evidence="2">Unnamed protein product</fullName>
    </submittedName>
</protein>
<dbReference type="AlphaFoldDB" id="A0A9W6Y2I2"/>
<evidence type="ECO:0000313" key="2">
    <source>
        <dbReference type="EMBL" id="GMF50701.1"/>
    </source>
</evidence>
<keyword evidence="3" id="KW-1185">Reference proteome</keyword>
<organism evidence="2 3">
    <name type="scientific">Phytophthora fragariaefolia</name>
    <dbReference type="NCBI Taxonomy" id="1490495"/>
    <lineage>
        <taxon>Eukaryota</taxon>
        <taxon>Sar</taxon>
        <taxon>Stramenopiles</taxon>
        <taxon>Oomycota</taxon>
        <taxon>Peronosporomycetes</taxon>
        <taxon>Peronosporales</taxon>
        <taxon>Peronosporaceae</taxon>
        <taxon>Phytophthora</taxon>
    </lineage>
</organism>
<dbReference type="InterPro" id="IPR036872">
    <property type="entry name" value="CH_dom_sf"/>
</dbReference>
<name>A0A9W6Y2I2_9STRA</name>
<accession>A0A9W6Y2I2</accession>
<comment type="caution">
    <text evidence="2">The sequence shown here is derived from an EMBL/GenBank/DDBJ whole genome shotgun (WGS) entry which is preliminary data.</text>
</comment>
<sequence>MRQTLADWKKIIIRKKYTRVLLEKTRWRWTKQRLTKLFRRWSDYAVAEKVRKSIEQIQLYRDNKHDFQELIGRLQVQIEGAKVEMKAHREHLDLAKRHTLSLEELLAQLERRVRQSQERKLQSISNQWGKLCFAFVDCECDYLQNMLDAVSVEDYVDVNHLVIKGEDENDLLRLPSELLVLRWINFQLEQCGGPFRHVSPFSAELIQNFSSDMHNYYALRHILHRLLAYKKHRQPPRAAKMQSAFMLLSRAAVDSITAASALLKQSPFPTREELRTALMEQLNPGCPSFLSDHVLSNEITSDIVFCLFSFLVCEHPNLTSTAGQSSNQTNGYPWHEAQVALNDARSVWNSVRSQWRELHTPFDVLDATKMPPEVTSPPQLLAKANIALQNAVNTVQYACSKRSIAMRVWGCLQRRVQQDALRLLVRRGRELAPFELIDRRVWREKYMMTTLHIAKIVQAIVCQNDSKQSTEELADELQRVEEVLEEHFEHLRRVYRFYSNIDSSRLPRGSSGDNSKRIGGSAVDEARFFHKISACMSLAEFYIFLKECEVFGRARCFPYGLIQNIFEKVSPDVAASMGTATSTLPLTHINSSPSKDSGVTNGREMTPAEFVEALVHIVRSDRIQWKSGDNGVIGTLAQKFRKFLEEIVFPNAMSQVEEKSNVFRQQLLTFECREIFTTHHKKLRSMYSYFVISETKSERSFAKQDSLGLRDTAKMLSANGFVNCCQHFDLFRDNLLHFDDIQHILAETLRLERESVHFDLVGMASGTSGTTTTASELMPEAKIVGTKSKPKGSRYDEHVVLTLTEFLEALAAISCYLNPDAFMPLASKLDAFFSERLDSIAIAQ</sequence>
<dbReference type="EMBL" id="BSXT01002767">
    <property type="protein sequence ID" value="GMF50701.1"/>
    <property type="molecule type" value="Genomic_DNA"/>
</dbReference>
<evidence type="ECO:0000313" key="3">
    <source>
        <dbReference type="Proteomes" id="UP001165121"/>
    </source>
</evidence>